<evidence type="ECO:0000313" key="5">
    <source>
        <dbReference type="EMBL" id="MDC3418982.1"/>
    </source>
</evidence>
<gene>
    <name evidence="5" type="ORF">NC661_01100</name>
</gene>
<evidence type="ECO:0000256" key="2">
    <source>
        <dbReference type="ARBA" id="ARBA00022603"/>
    </source>
</evidence>
<dbReference type="PANTHER" id="PTHR44942">
    <property type="entry name" value="METHYLTRANSF_11 DOMAIN-CONTAINING PROTEIN"/>
    <property type="match status" value="1"/>
</dbReference>
<keyword evidence="3" id="KW-0808">Transferase</keyword>
<evidence type="ECO:0000313" key="6">
    <source>
        <dbReference type="Proteomes" id="UP001145072"/>
    </source>
</evidence>
<evidence type="ECO:0000259" key="4">
    <source>
        <dbReference type="Pfam" id="PF08241"/>
    </source>
</evidence>
<evidence type="ECO:0000256" key="3">
    <source>
        <dbReference type="ARBA" id="ARBA00022679"/>
    </source>
</evidence>
<sequence length="255" mass="29259">MAIKKDIQIQFGNNADAYVNSDLHKKGEDLKKIIDLTQLQGTETVLDVATGGGHTALALAPFAKNVVALDLTEQMLLKAEAYALECGHENISFICGDAENMPFPDEQFDLVTCRIAAHHFPKISLFLQESYRVLKKGGTLILDDNVAPENDELDFYYNEIEKKRDYSHHRAWKKSEWIHMIEHKGFRIEELCSFPKYFQFESWCSRMQLSMKEKQELNDYMCAATSHIKEYLEIKTDNILVQSFRGEAVILTANK</sequence>
<dbReference type="GO" id="GO:0032259">
    <property type="term" value="P:methylation"/>
    <property type="evidence" value="ECO:0007669"/>
    <property type="project" value="UniProtKB-KW"/>
</dbReference>
<dbReference type="GO" id="GO:0008757">
    <property type="term" value="F:S-adenosylmethionine-dependent methyltransferase activity"/>
    <property type="evidence" value="ECO:0007669"/>
    <property type="project" value="InterPro"/>
</dbReference>
<accession>A0A9X3WFS1</accession>
<dbReference type="CDD" id="cd02440">
    <property type="entry name" value="AdoMet_MTases"/>
    <property type="match status" value="1"/>
</dbReference>
<dbReference type="Proteomes" id="UP001145072">
    <property type="component" value="Unassembled WGS sequence"/>
</dbReference>
<comment type="caution">
    <text evidence="5">The sequence shown here is derived from an EMBL/GenBank/DDBJ whole genome shotgun (WGS) entry which is preliminary data.</text>
</comment>
<dbReference type="InterPro" id="IPR051052">
    <property type="entry name" value="Diverse_substrate_MTase"/>
</dbReference>
<keyword evidence="2 5" id="KW-0489">Methyltransferase</keyword>
<evidence type="ECO:0000256" key="1">
    <source>
        <dbReference type="ARBA" id="ARBA00008361"/>
    </source>
</evidence>
<dbReference type="Pfam" id="PF08241">
    <property type="entry name" value="Methyltransf_11"/>
    <property type="match status" value="1"/>
</dbReference>
<feature type="domain" description="Methyltransferase type 11" evidence="4">
    <location>
        <begin position="46"/>
        <end position="142"/>
    </location>
</feature>
<dbReference type="Gene3D" id="3.40.50.150">
    <property type="entry name" value="Vaccinia Virus protein VP39"/>
    <property type="match status" value="1"/>
</dbReference>
<dbReference type="InterPro" id="IPR029063">
    <property type="entry name" value="SAM-dependent_MTases_sf"/>
</dbReference>
<dbReference type="InterPro" id="IPR013216">
    <property type="entry name" value="Methyltransf_11"/>
</dbReference>
<proteinExistence type="inferred from homology"/>
<protein>
    <submittedName>
        <fullName evidence="5">Class I SAM-dependent methyltransferase</fullName>
    </submittedName>
</protein>
<keyword evidence="6" id="KW-1185">Reference proteome</keyword>
<dbReference type="SUPFAM" id="SSF53335">
    <property type="entry name" value="S-adenosyl-L-methionine-dependent methyltransferases"/>
    <property type="match status" value="1"/>
</dbReference>
<name>A0A9X3WFS1_9BACI</name>
<dbReference type="RefSeq" id="WP_259871336.1">
    <property type="nucleotide sequence ID" value="NZ_JAMQJZ010000001.1"/>
</dbReference>
<dbReference type="AlphaFoldDB" id="A0A9X3WFS1"/>
<comment type="similarity">
    <text evidence="1">Belongs to the methyltransferase superfamily.</text>
</comment>
<dbReference type="EMBL" id="JAMQJZ010000001">
    <property type="protein sequence ID" value="MDC3418982.1"/>
    <property type="molecule type" value="Genomic_DNA"/>
</dbReference>
<organism evidence="5 6">
    <name type="scientific">Aquibacillus koreensis</name>
    <dbReference type="NCBI Taxonomy" id="279446"/>
    <lineage>
        <taxon>Bacteria</taxon>
        <taxon>Bacillati</taxon>
        <taxon>Bacillota</taxon>
        <taxon>Bacilli</taxon>
        <taxon>Bacillales</taxon>
        <taxon>Bacillaceae</taxon>
        <taxon>Aquibacillus</taxon>
    </lineage>
</organism>
<reference evidence="5" key="1">
    <citation type="submission" date="2022-06" db="EMBL/GenBank/DDBJ databases">
        <title>Aquibacillus sp. a new bacterium isolated from soil saline samples.</title>
        <authorList>
            <person name="Galisteo C."/>
            <person name="De La Haba R."/>
            <person name="Sanchez-Porro C."/>
            <person name="Ventosa A."/>
        </authorList>
    </citation>
    <scope>NUCLEOTIDE SEQUENCE</scope>
    <source>
        <strain evidence="5">JCM 12387</strain>
    </source>
</reference>
<dbReference type="PANTHER" id="PTHR44942:SF4">
    <property type="entry name" value="METHYLTRANSFERASE TYPE 11 DOMAIN-CONTAINING PROTEIN"/>
    <property type="match status" value="1"/>
</dbReference>